<evidence type="ECO:0000313" key="3">
    <source>
        <dbReference type="Proteomes" id="UP001515480"/>
    </source>
</evidence>
<protein>
    <submittedName>
        <fullName evidence="2">Uncharacterized protein</fullName>
    </submittedName>
</protein>
<feature type="region of interest" description="Disordered" evidence="1">
    <location>
        <begin position="99"/>
        <end position="121"/>
    </location>
</feature>
<dbReference type="EMBL" id="JBGBPQ010000031">
    <property type="protein sequence ID" value="KAL1495838.1"/>
    <property type="molecule type" value="Genomic_DNA"/>
</dbReference>
<dbReference type="Proteomes" id="UP001515480">
    <property type="component" value="Unassembled WGS sequence"/>
</dbReference>
<accession>A0AB34ID21</accession>
<evidence type="ECO:0000313" key="2">
    <source>
        <dbReference type="EMBL" id="KAL1495838.1"/>
    </source>
</evidence>
<evidence type="ECO:0000256" key="1">
    <source>
        <dbReference type="SAM" id="MobiDB-lite"/>
    </source>
</evidence>
<keyword evidence="3" id="KW-1185">Reference proteome</keyword>
<organism evidence="2 3">
    <name type="scientific">Prymnesium parvum</name>
    <name type="common">Toxic golden alga</name>
    <dbReference type="NCBI Taxonomy" id="97485"/>
    <lineage>
        <taxon>Eukaryota</taxon>
        <taxon>Haptista</taxon>
        <taxon>Haptophyta</taxon>
        <taxon>Prymnesiophyceae</taxon>
        <taxon>Prymnesiales</taxon>
        <taxon>Prymnesiaceae</taxon>
        <taxon>Prymnesium</taxon>
    </lineage>
</organism>
<reference evidence="2 3" key="1">
    <citation type="journal article" date="2024" name="Science">
        <title>Giant polyketide synthase enzymes in the biosynthesis of giant marine polyether toxins.</title>
        <authorList>
            <person name="Fallon T.R."/>
            <person name="Shende V.V."/>
            <person name="Wierzbicki I.H."/>
            <person name="Pendleton A.L."/>
            <person name="Watervoot N.F."/>
            <person name="Auber R.P."/>
            <person name="Gonzalez D.J."/>
            <person name="Wisecaver J.H."/>
            <person name="Moore B.S."/>
        </authorList>
    </citation>
    <scope>NUCLEOTIDE SEQUENCE [LARGE SCALE GENOMIC DNA]</scope>
    <source>
        <strain evidence="2 3">12B1</strain>
    </source>
</reference>
<name>A0AB34ID21_PRYPA</name>
<sequence length="121" mass="13269">MLACLSRVAHELRASFATSRRCKGCTLMARHYRDWQTVAGRPPAFDDQPKASGSGLKVVVENRNVYEGLYLKVAHVVYEGLSASPSSLSPKKIASTMPAWMGTQRAAPNKRRLPLSGRLLA</sequence>
<gene>
    <name evidence="2" type="ORF">AB1Y20_016698</name>
</gene>
<dbReference type="AlphaFoldDB" id="A0AB34ID21"/>
<proteinExistence type="predicted"/>
<comment type="caution">
    <text evidence="2">The sequence shown here is derived from an EMBL/GenBank/DDBJ whole genome shotgun (WGS) entry which is preliminary data.</text>
</comment>